<keyword evidence="1" id="KW-0812">Transmembrane</keyword>
<dbReference type="PANTHER" id="PTHR23526">
    <property type="entry name" value="INTEGRAL MEMBRANE TRANSPORT PROTEIN-RELATED"/>
    <property type="match status" value="1"/>
</dbReference>
<evidence type="ECO:0000313" key="4">
    <source>
        <dbReference type="Proteomes" id="UP000632195"/>
    </source>
</evidence>
<feature type="transmembrane region" description="Helical" evidence="1">
    <location>
        <begin position="272"/>
        <end position="290"/>
    </location>
</feature>
<feature type="transmembrane region" description="Helical" evidence="1">
    <location>
        <begin position="94"/>
        <end position="114"/>
    </location>
</feature>
<dbReference type="Proteomes" id="UP000632195">
    <property type="component" value="Unassembled WGS sequence"/>
</dbReference>
<feature type="transmembrane region" description="Helical" evidence="1">
    <location>
        <begin position="70"/>
        <end position="88"/>
    </location>
</feature>
<reference evidence="3" key="2">
    <citation type="submission" date="2022-09" db="EMBL/GenBank/DDBJ databases">
        <authorList>
            <person name="Sun Q."/>
            <person name="Ohkuma M."/>
        </authorList>
    </citation>
    <scope>NUCLEOTIDE SEQUENCE</scope>
    <source>
        <strain evidence="3">JCM 13583</strain>
    </source>
</reference>
<dbReference type="RefSeq" id="WP_188681444.1">
    <property type="nucleotide sequence ID" value="NZ_BMNY01000002.1"/>
</dbReference>
<dbReference type="PROSITE" id="PS50850">
    <property type="entry name" value="MFS"/>
    <property type="match status" value="1"/>
</dbReference>
<proteinExistence type="predicted"/>
<keyword evidence="1" id="KW-0472">Membrane</keyword>
<feature type="transmembrane region" description="Helical" evidence="1">
    <location>
        <begin position="339"/>
        <end position="356"/>
    </location>
</feature>
<gene>
    <name evidence="3" type="ORF">GCM10007108_13010</name>
</gene>
<organism evidence="3 4">
    <name type="scientific">Thermogymnomonas acidicola</name>
    <dbReference type="NCBI Taxonomy" id="399579"/>
    <lineage>
        <taxon>Archaea</taxon>
        <taxon>Methanobacteriati</taxon>
        <taxon>Thermoplasmatota</taxon>
        <taxon>Thermoplasmata</taxon>
        <taxon>Thermoplasmatales</taxon>
        <taxon>Thermogymnomonas</taxon>
    </lineage>
</organism>
<feature type="transmembrane region" description="Helical" evidence="1">
    <location>
        <begin position="12"/>
        <end position="34"/>
    </location>
</feature>
<dbReference type="AlphaFoldDB" id="A0AA37F9V0"/>
<feature type="transmembrane region" description="Helical" evidence="1">
    <location>
        <begin position="242"/>
        <end position="260"/>
    </location>
</feature>
<dbReference type="InterPro" id="IPR052528">
    <property type="entry name" value="Sugar_transport-like"/>
</dbReference>
<name>A0AA37F9V0_9ARCH</name>
<evidence type="ECO:0000313" key="3">
    <source>
        <dbReference type="EMBL" id="GGM76450.1"/>
    </source>
</evidence>
<evidence type="ECO:0000256" key="1">
    <source>
        <dbReference type="SAM" id="Phobius"/>
    </source>
</evidence>
<feature type="transmembrane region" description="Helical" evidence="1">
    <location>
        <begin position="362"/>
        <end position="385"/>
    </location>
</feature>
<dbReference type="InterPro" id="IPR036259">
    <property type="entry name" value="MFS_trans_sf"/>
</dbReference>
<dbReference type="Gene3D" id="1.20.1250.20">
    <property type="entry name" value="MFS general substrate transporter like domains"/>
    <property type="match status" value="2"/>
</dbReference>
<accession>A0AA37F9V0</accession>
<keyword evidence="4" id="KW-1185">Reference proteome</keyword>
<dbReference type="Pfam" id="PF07690">
    <property type="entry name" value="MFS_1"/>
    <property type="match status" value="1"/>
</dbReference>
<dbReference type="InterPro" id="IPR020846">
    <property type="entry name" value="MFS_dom"/>
</dbReference>
<comment type="caution">
    <text evidence="3">The sequence shown here is derived from an EMBL/GenBank/DDBJ whole genome shotgun (WGS) entry which is preliminary data.</text>
</comment>
<dbReference type="PANTHER" id="PTHR23526:SF2">
    <property type="entry name" value="MAJOR FACILITATOR SUPERFAMILY (MFS) PROFILE DOMAIN-CONTAINING PROTEIN"/>
    <property type="match status" value="1"/>
</dbReference>
<sequence length="421" mass="46152">MKNETIINLRYFAVAFGANTASSFVGVFGVLLGASAFEMGLLQALSNAISNASQIFWGRLSDRYGLRRPWLVGASVVMAGLWLAMGFVEGPYQLILLYSSIALTSSVISVNWFSLLADLTSSGSRGSFLARLQNISSFGNLASLLLMAFILHGDSRSQLIIPFSLGSAAYVASAVLLSRIVEVKKESRLSGSFVKGVREARANSAFFRYMTSMLAQGFFWSMAWPIFPITVVAVRGFDLPEVSALTAMNIFAAVAVQRYLGRLADRFNRVPLIFLNRLMLGAIPLMYAFFFNFDEFLVMEAYSGVASALQNVVMNSYLMDLLPEGKRAEYVSIMNGFNGIVYLFGSLAGGFLLQYLEGTMPLARAVSLSLTLISAGRFATSFLFLRLKEPENRGRRGIPIFSVLLRLVRPGLPSGSSVRER</sequence>
<dbReference type="InterPro" id="IPR011701">
    <property type="entry name" value="MFS"/>
</dbReference>
<dbReference type="SUPFAM" id="SSF103473">
    <property type="entry name" value="MFS general substrate transporter"/>
    <property type="match status" value="1"/>
</dbReference>
<reference evidence="3" key="1">
    <citation type="journal article" date="2014" name="Int. J. Syst. Evol. Microbiol.">
        <title>Complete genome sequence of Corynebacterium casei LMG S-19264T (=DSM 44701T), isolated from a smear-ripened cheese.</title>
        <authorList>
            <consortium name="US DOE Joint Genome Institute (JGI-PGF)"/>
            <person name="Walter F."/>
            <person name="Albersmeier A."/>
            <person name="Kalinowski J."/>
            <person name="Ruckert C."/>
        </authorList>
    </citation>
    <scope>NUCLEOTIDE SEQUENCE</scope>
    <source>
        <strain evidence="3">JCM 13583</strain>
    </source>
</reference>
<feature type="domain" description="Major facilitator superfamily (MFS) profile" evidence="2">
    <location>
        <begin position="201"/>
        <end position="421"/>
    </location>
</feature>
<feature type="transmembrane region" description="Helical" evidence="1">
    <location>
        <begin position="296"/>
        <end position="318"/>
    </location>
</feature>
<dbReference type="EMBL" id="BMNY01000002">
    <property type="protein sequence ID" value="GGM76450.1"/>
    <property type="molecule type" value="Genomic_DNA"/>
</dbReference>
<feature type="transmembrane region" description="Helical" evidence="1">
    <location>
        <begin position="159"/>
        <end position="181"/>
    </location>
</feature>
<keyword evidence="1" id="KW-1133">Transmembrane helix</keyword>
<dbReference type="GO" id="GO:0022857">
    <property type="term" value="F:transmembrane transporter activity"/>
    <property type="evidence" value="ECO:0007669"/>
    <property type="project" value="InterPro"/>
</dbReference>
<protein>
    <submittedName>
        <fullName evidence="3">MFS transporter</fullName>
    </submittedName>
</protein>
<evidence type="ECO:0000259" key="2">
    <source>
        <dbReference type="PROSITE" id="PS50850"/>
    </source>
</evidence>